<dbReference type="GO" id="GO:0051209">
    <property type="term" value="P:release of sequestered calcium ion into cytosol"/>
    <property type="evidence" value="ECO:0007669"/>
    <property type="project" value="TreeGrafter"/>
</dbReference>
<dbReference type="CDD" id="cd00275">
    <property type="entry name" value="C2_PLC_like"/>
    <property type="match status" value="1"/>
</dbReference>
<dbReference type="FunCoup" id="A0A0C3MZQ7">
    <property type="interactions" value="143"/>
</dbReference>
<accession>A0A0C3MZQ7</accession>
<dbReference type="InterPro" id="IPR011993">
    <property type="entry name" value="PH-like_dom_sf"/>
</dbReference>
<feature type="compositionally biased region" description="Basic and acidic residues" evidence="7">
    <location>
        <begin position="50"/>
        <end position="59"/>
    </location>
</feature>
<reference evidence="11 12" key="1">
    <citation type="submission" date="2014-04" db="EMBL/GenBank/DDBJ databases">
        <authorList>
            <consortium name="DOE Joint Genome Institute"/>
            <person name="Kuo A."/>
            <person name="Kohler A."/>
            <person name="Costa M.D."/>
            <person name="Nagy L.G."/>
            <person name="Floudas D."/>
            <person name="Copeland A."/>
            <person name="Barry K.W."/>
            <person name="Cichocki N."/>
            <person name="Veneault-Fourrey C."/>
            <person name="LaButti K."/>
            <person name="Lindquist E.A."/>
            <person name="Lipzen A."/>
            <person name="Lundell T."/>
            <person name="Morin E."/>
            <person name="Murat C."/>
            <person name="Sun H."/>
            <person name="Tunlid A."/>
            <person name="Henrissat B."/>
            <person name="Grigoriev I.V."/>
            <person name="Hibbett D.S."/>
            <person name="Martin F."/>
            <person name="Nordberg H.P."/>
            <person name="Cantor M.N."/>
            <person name="Hua S.X."/>
        </authorList>
    </citation>
    <scope>NUCLEOTIDE SEQUENCE [LARGE SCALE GENOMIC DNA]</scope>
    <source>
        <strain evidence="11 12">Marx 270</strain>
    </source>
</reference>
<dbReference type="InterPro" id="IPR011992">
    <property type="entry name" value="EF-hand-dom_pair"/>
</dbReference>
<gene>
    <name evidence="11" type="ORF">M404DRAFT_1008459</name>
</gene>
<dbReference type="InterPro" id="IPR000008">
    <property type="entry name" value="C2_dom"/>
</dbReference>
<feature type="domain" description="EF-hand" evidence="10">
    <location>
        <begin position="315"/>
        <end position="350"/>
    </location>
</feature>
<dbReference type="Gene3D" id="1.10.238.10">
    <property type="entry name" value="EF-hand"/>
    <property type="match status" value="2"/>
</dbReference>
<dbReference type="HOGENOM" id="CLU_002738_1_2_1"/>
<dbReference type="SMART" id="SM00239">
    <property type="entry name" value="C2"/>
    <property type="match status" value="1"/>
</dbReference>
<evidence type="ECO:0000313" key="11">
    <source>
        <dbReference type="EMBL" id="KIN94324.1"/>
    </source>
</evidence>
<name>A0A0C3MZQ7_PISTI</name>
<dbReference type="EMBL" id="KN832103">
    <property type="protein sequence ID" value="KIN94324.1"/>
    <property type="molecule type" value="Genomic_DNA"/>
</dbReference>
<dbReference type="STRING" id="870435.A0A0C3MZQ7"/>
<dbReference type="GO" id="GO:0005509">
    <property type="term" value="F:calcium ion binding"/>
    <property type="evidence" value="ECO:0007669"/>
    <property type="project" value="InterPro"/>
</dbReference>
<dbReference type="Gene3D" id="3.20.20.190">
    <property type="entry name" value="Phosphatidylinositol (PI) phosphodiesterase"/>
    <property type="match status" value="1"/>
</dbReference>
<dbReference type="Proteomes" id="UP000054217">
    <property type="component" value="Unassembled WGS sequence"/>
</dbReference>
<dbReference type="EC" id="3.1.4.11" evidence="1 6"/>
<dbReference type="CDD" id="cd16207">
    <property type="entry name" value="EFh_ScPlc1p_like"/>
    <property type="match status" value="1"/>
</dbReference>
<dbReference type="SUPFAM" id="SSF50729">
    <property type="entry name" value="PH domain-like"/>
    <property type="match status" value="1"/>
</dbReference>
<keyword evidence="3 6" id="KW-0442">Lipid degradation</keyword>
<dbReference type="AlphaFoldDB" id="A0A0C3MZQ7"/>
<evidence type="ECO:0000259" key="9">
    <source>
        <dbReference type="PROSITE" id="PS50008"/>
    </source>
</evidence>
<dbReference type="PANTHER" id="PTHR10336:SF36">
    <property type="entry name" value="1-PHOSPHATIDYLINOSITOL 4,5-BISPHOSPHATE PHOSPHODIESTERASE BETA-4"/>
    <property type="match status" value="1"/>
</dbReference>
<protein>
    <recommendedName>
        <fullName evidence="1 6">Phosphoinositide phospholipase C</fullName>
        <ecNumber evidence="1 6">3.1.4.11</ecNumber>
    </recommendedName>
</protein>
<evidence type="ECO:0000313" key="12">
    <source>
        <dbReference type="Proteomes" id="UP000054217"/>
    </source>
</evidence>
<dbReference type="PANTHER" id="PTHR10336">
    <property type="entry name" value="PHOSPHOINOSITIDE-SPECIFIC PHOSPHOLIPASE C FAMILY PROTEIN"/>
    <property type="match status" value="1"/>
</dbReference>
<keyword evidence="4 6" id="KW-0443">Lipid metabolism</keyword>
<dbReference type="InParanoid" id="A0A0C3MZQ7"/>
<keyword evidence="5" id="KW-0807">Transducer</keyword>
<feature type="region of interest" description="Disordered" evidence="7">
    <location>
        <begin position="84"/>
        <end position="103"/>
    </location>
</feature>
<dbReference type="GO" id="GO:0016042">
    <property type="term" value="P:lipid catabolic process"/>
    <property type="evidence" value="ECO:0007669"/>
    <property type="project" value="UniProtKB-KW"/>
</dbReference>
<dbReference type="InterPro" id="IPR001711">
    <property type="entry name" value="PLipase_C_Pinositol-sp_Y"/>
</dbReference>
<dbReference type="InterPro" id="IPR035892">
    <property type="entry name" value="C2_domain_sf"/>
</dbReference>
<evidence type="ECO:0000256" key="4">
    <source>
        <dbReference type="ARBA" id="ARBA00023098"/>
    </source>
</evidence>
<evidence type="ECO:0000256" key="6">
    <source>
        <dbReference type="RuleBase" id="RU361133"/>
    </source>
</evidence>
<dbReference type="InterPro" id="IPR037755">
    <property type="entry name" value="Plc1_PH"/>
</dbReference>
<feature type="domain" description="PI-PLC Y-box" evidence="9">
    <location>
        <begin position="713"/>
        <end position="828"/>
    </location>
</feature>
<dbReference type="OrthoDB" id="269822at2759"/>
<dbReference type="InterPro" id="IPR001192">
    <property type="entry name" value="PI-PLC_fam"/>
</dbReference>
<dbReference type="SUPFAM" id="SSF47473">
    <property type="entry name" value="EF-hand"/>
    <property type="match status" value="1"/>
</dbReference>
<dbReference type="SMART" id="SM00148">
    <property type="entry name" value="PLCXc"/>
    <property type="match status" value="1"/>
</dbReference>
<dbReference type="PROSITE" id="PS50222">
    <property type="entry name" value="EF_HAND_2"/>
    <property type="match status" value="1"/>
</dbReference>
<dbReference type="PRINTS" id="PR00390">
    <property type="entry name" value="PHPHLIPASEC"/>
</dbReference>
<evidence type="ECO:0000259" key="8">
    <source>
        <dbReference type="PROSITE" id="PS50004"/>
    </source>
</evidence>
<dbReference type="PROSITE" id="PS50008">
    <property type="entry name" value="PIPLC_Y_DOMAIN"/>
    <property type="match status" value="1"/>
</dbReference>
<keyword evidence="12" id="KW-1185">Reference proteome</keyword>
<dbReference type="GO" id="GO:0004435">
    <property type="term" value="F:phosphatidylinositol-4,5-bisphosphate phospholipase C activity"/>
    <property type="evidence" value="ECO:0007669"/>
    <property type="project" value="UniProtKB-EC"/>
</dbReference>
<dbReference type="InterPro" id="IPR017946">
    <property type="entry name" value="PLC-like_Pdiesterase_TIM-brl"/>
</dbReference>
<reference evidence="12" key="2">
    <citation type="submission" date="2015-01" db="EMBL/GenBank/DDBJ databases">
        <title>Evolutionary Origins and Diversification of the Mycorrhizal Mutualists.</title>
        <authorList>
            <consortium name="DOE Joint Genome Institute"/>
            <consortium name="Mycorrhizal Genomics Consortium"/>
            <person name="Kohler A."/>
            <person name="Kuo A."/>
            <person name="Nagy L.G."/>
            <person name="Floudas D."/>
            <person name="Copeland A."/>
            <person name="Barry K.W."/>
            <person name="Cichocki N."/>
            <person name="Veneault-Fourrey C."/>
            <person name="LaButti K."/>
            <person name="Lindquist E.A."/>
            <person name="Lipzen A."/>
            <person name="Lundell T."/>
            <person name="Morin E."/>
            <person name="Murat C."/>
            <person name="Riley R."/>
            <person name="Ohm R."/>
            <person name="Sun H."/>
            <person name="Tunlid A."/>
            <person name="Henrissat B."/>
            <person name="Grigoriev I.V."/>
            <person name="Hibbett D.S."/>
            <person name="Martin F."/>
        </authorList>
    </citation>
    <scope>NUCLEOTIDE SEQUENCE [LARGE SCALE GENOMIC DNA]</scope>
    <source>
        <strain evidence="12">Marx 270</strain>
    </source>
</reference>
<comment type="catalytic activity">
    <reaction evidence="6">
        <text>a 1,2-diacyl-sn-glycero-3-phospho-(1D-myo-inositol-4,5-bisphosphate) + H2O = 1D-myo-inositol 1,4,5-trisphosphate + a 1,2-diacyl-sn-glycerol + H(+)</text>
        <dbReference type="Rhea" id="RHEA:33179"/>
        <dbReference type="ChEBI" id="CHEBI:15377"/>
        <dbReference type="ChEBI" id="CHEBI:15378"/>
        <dbReference type="ChEBI" id="CHEBI:17815"/>
        <dbReference type="ChEBI" id="CHEBI:58456"/>
        <dbReference type="ChEBI" id="CHEBI:203600"/>
        <dbReference type="EC" id="3.1.4.11"/>
    </reaction>
</comment>
<dbReference type="Gene3D" id="2.60.40.150">
    <property type="entry name" value="C2 domain"/>
    <property type="match status" value="1"/>
</dbReference>
<dbReference type="Gene3D" id="2.30.29.30">
    <property type="entry name" value="Pleckstrin-homology domain (PH domain)/Phosphotyrosine-binding domain (PTB)"/>
    <property type="match status" value="1"/>
</dbReference>
<evidence type="ECO:0000256" key="2">
    <source>
        <dbReference type="ARBA" id="ARBA00022801"/>
    </source>
</evidence>
<dbReference type="CDD" id="cd13360">
    <property type="entry name" value="PH_PLC_fungal"/>
    <property type="match status" value="1"/>
</dbReference>
<evidence type="ECO:0000256" key="3">
    <source>
        <dbReference type="ARBA" id="ARBA00022963"/>
    </source>
</evidence>
<evidence type="ECO:0000256" key="7">
    <source>
        <dbReference type="SAM" id="MobiDB-lite"/>
    </source>
</evidence>
<evidence type="ECO:0000256" key="1">
    <source>
        <dbReference type="ARBA" id="ARBA00012368"/>
    </source>
</evidence>
<feature type="region of interest" description="Disordered" evidence="7">
    <location>
        <begin position="39"/>
        <end position="66"/>
    </location>
</feature>
<dbReference type="InterPro" id="IPR000909">
    <property type="entry name" value="PLipase_C_PInositol-sp_X_dom"/>
</dbReference>
<dbReference type="InterPro" id="IPR002048">
    <property type="entry name" value="EF_hand_dom"/>
</dbReference>
<dbReference type="Pfam" id="PF00168">
    <property type="entry name" value="C2"/>
    <property type="match status" value="1"/>
</dbReference>
<organism evidence="11 12">
    <name type="scientific">Pisolithus tinctorius Marx 270</name>
    <dbReference type="NCBI Taxonomy" id="870435"/>
    <lineage>
        <taxon>Eukaryota</taxon>
        <taxon>Fungi</taxon>
        <taxon>Dikarya</taxon>
        <taxon>Basidiomycota</taxon>
        <taxon>Agaricomycotina</taxon>
        <taxon>Agaricomycetes</taxon>
        <taxon>Agaricomycetidae</taxon>
        <taxon>Boletales</taxon>
        <taxon>Sclerodermatineae</taxon>
        <taxon>Pisolithaceae</taxon>
        <taxon>Pisolithus</taxon>
    </lineage>
</organism>
<keyword evidence="2 6" id="KW-0378">Hydrolase</keyword>
<evidence type="ECO:0000259" key="10">
    <source>
        <dbReference type="PROSITE" id="PS50222"/>
    </source>
</evidence>
<dbReference type="SUPFAM" id="SSF49562">
    <property type="entry name" value="C2 domain (Calcium/lipid-binding domain, CaLB)"/>
    <property type="match status" value="1"/>
</dbReference>
<dbReference type="Pfam" id="PF00388">
    <property type="entry name" value="PI-PLC-X"/>
    <property type="match status" value="1"/>
</dbReference>
<feature type="domain" description="C2" evidence="8">
    <location>
        <begin position="823"/>
        <end position="985"/>
    </location>
</feature>
<sequence>MERHEQQKQSPSPTQILRRAAGLLTTQGKPVRAFQDAFKPQCDTPAPECSQRDSTDSGLRRSLSNRLSKVRAGPVVRAISLRSPSNNTQIRKRHGRALSESLPHTSNIYSLTEHPEPTQTSSPISLDTVATPQPLVQQHSFQTIVRKASMADVPVPELLQHGVPMTKVSPGSQRSYIFRLDADQGQIIWESKKLRIIPIENIKELRFGSDARYYRQQFQLAREYEDRWITIIYILDGQYKTLHLIASSKDSFQLWDITLRKLHAIRQELMIGLGNEEMRHAVWVRQCWKSTEHQNDQKLSFDEVERLCKRLNINSSQDDLKRLFKQADSKRSGFLDFIDFQKFVKLLKARPELDLLYKKLSSKNGGRFTFTVFEAFMRDCQKSSLAQEELRTIFLRYAKKYESKAGSTPGSPSLPSSPSDGCGDVTMSLDAFTAFLLSSDNSAFTDQHGKIYQDMTQPLCHYFISSSHNTYLVGHQLVGDSTIEGYIRALLHGCRSVELDIYDGDNEPMVFHGKTLTSKVPVREVCEAISKYAFVTSPYPIIISAEVHCSVAQQDMLVAIMHEVFGEALVSAPIGEHPKIDKLPSPEELKGRVLLKAKNLYVSERERIRTKDVVVDTESSSTETSASDLDIGHEVKEELRRAKTQNIEAIKELKEEFRKARNVFNRVRGHHQVPEKSVTTALVGAATATSTAIAEQPVKSDKQGTKVKMSAALVALLVYTVGVKCRGINKKEHYAPEHMFSLSETTANKIMKQGMVDLIKHNKDHLVRIYPKGLRLNSTNYLPHRYWAAGAQLVALNWQTFDLGYMINHAMFQRNGRAGYILKPEALRLPDKGALALRTVHYLDVTIISAQSLPRPKDSMGREVIDRNIVDPYVEVSIYTPDWAYFSCSSSSSGSSSPSVSSGSSGSGTTRAITARTSSVKNNGFNPVWQESLRLTFECAANLLDLVFVRFTVLRDGENESEPIAVYCVNLASLAMGYRHLPLHDSQLCQYLFSTLFVKCSLQDA</sequence>
<dbReference type="Pfam" id="PF00387">
    <property type="entry name" value="PI-PLC-Y"/>
    <property type="match status" value="1"/>
</dbReference>
<proteinExistence type="predicted"/>
<dbReference type="SMART" id="SM00149">
    <property type="entry name" value="PLCYc"/>
    <property type="match status" value="1"/>
</dbReference>
<dbReference type="CDD" id="cd08598">
    <property type="entry name" value="PI-PLC1c_yeast"/>
    <property type="match status" value="1"/>
</dbReference>
<dbReference type="SUPFAM" id="SSF51695">
    <property type="entry name" value="PLC-like phosphodiesterases"/>
    <property type="match status" value="1"/>
</dbReference>
<dbReference type="PROSITE" id="PS50007">
    <property type="entry name" value="PIPLC_X_DOMAIN"/>
    <property type="match status" value="1"/>
</dbReference>
<dbReference type="GO" id="GO:0048015">
    <property type="term" value="P:phosphatidylinositol-mediated signaling"/>
    <property type="evidence" value="ECO:0007669"/>
    <property type="project" value="TreeGrafter"/>
</dbReference>
<evidence type="ECO:0000256" key="5">
    <source>
        <dbReference type="ARBA" id="ARBA00023224"/>
    </source>
</evidence>
<dbReference type="PROSITE" id="PS50004">
    <property type="entry name" value="C2"/>
    <property type="match status" value="1"/>
</dbReference>